<feature type="domain" description="BPG-independent PGAM N-terminal" evidence="15">
    <location>
        <begin position="82"/>
        <end position="291"/>
    </location>
</feature>
<keyword evidence="5 9" id="KW-0479">Metal-binding</keyword>
<dbReference type="STRING" id="1805281.AUJ77_01960"/>
<dbReference type="UniPathway" id="UPA00109">
    <property type="reaction ID" value="UER00186"/>
</dbReference>
<evidence type="ECO:0000256" key="9">
    <source>
        <dbReference type="HAMAP-Rule" id="MF_01038"/>
    </source>
</evidence>
<gene>
    <name evidence="9" type="primary">gpmI</name>
    <name evidence="16" type="ORF">AUJ77_01960</name>
</gene>
<dbReference type="SUPFAM" id="SSF53649">
    <property type="entry name" value="Alkaline phosphatase-like"/>
    <property type="match status" value="1"/>
</dbReference>
<feature type="binding site" evidence="9 13">
    <location>
        <position position="398"/>
    </location>
    <ligand>
        <name>Mn(2+)</name>
        <dbReference type="ChEBI" id="CHEBI:29035"/>
        <label>1</label>
    </ligand>
</feature>
<dbReference type="HAMAP" id="MF_01038">
    <property type="entry name" value="GpmI"/>
    <property type="match status" value="1"/>
</dbReference>
<comment type="subunit">
    <text evidence="9">Monomer.</text>
</comment>
<evidence type="ECO:0000256" key="12">
    <source>
        <dbReference type="PIRSR" id="PIRSR001492-2"/>
    </source>
</evidence>
<evidence type="ECO:0000256" key="13">
    <source>
        <dbReference type="PIRSR" id="PIRSR001492-3"/>
    </source>
</evidence>
<dbReference type="NCBIfam" id="TIGR01307">
    <property type="entry name" value="pgm_bpd_ind"/>
    <property type="match status" value="1"/>
</dbReference>
<sequence length="502" mass="55082">MGIRPVVLIVLDWWGESPLERHNAIFSARTPNFDSYRKDYAHTTLVTSGEGVGLPEGQMGNSEVGHMTIGAGKIIDTDIVRIKKAIQNGEFAKNEKLQNLFHTVNEHSSCLHVMGLLSDGGIHSHHEHLFAFLRSAKDAGVQSVAIHLFLDGRDTAPTNSVKYLQELDAFTKELGLGTIATIGGRYFGMDRDNNWDRLEKMTDAMFGGKGKVCAIAPSDFVKEFHGQGISDEHIEPFLVGNAGQEPLCIAENDGIFFFNFRSDRARMLTEKLLEKKDEYHLSIVTMTEYKKGYDVEVLFPPMSIETTIAKEVSEVGLTQVHIAETEKFPHATYFLNGGVEDLYEGEKRVLLDSRKDVVTHDLAPEMRARDIAKEAVREVEAGADFIFINFANADMVGHTANVPAIIEALEITDEALGQVVNAVHKKGGVVIITADHGNAEMNVDENGAPHTAHTYNVVPCIITNTQGELRAGGTLADIAPTVLAVMGLRKPACMTGVDVRMV</sequence>
<proteinExistence type="inferred from homology"/>
<feature type="binding site" evidence="9 13">
    <location>
        <position position="62"/>
    </location>
    <ligand>
        <name>Mn(2+)</name>
        <dbReference type="ChEBI" id="CHEBI:29035"/>
        <label>2</label>
    </ligand>
</feature>
<feature type="binding site" evidence="9 13">
    <location>
        <position position="394"/>
    </location>
    <ligand>
        <name>Mn(2+)</name>
        <dbReference type="ChEBI" id="CHEBI:29035"/>
        <label>1</label>
    </ligand>
</feature>
<feature type="binding site" evidence="9 13">
    <location>
        <position position="436"/>
    </location>
    <ligand>
        <name>Mn(2+)</name>
        <dbReference type="ChEBI" id="CHEBI:29035"/>
        <label>2</label>
    </ligand>
</feature>
<evidence type="ECO:0000259" key="15">
    <source>
        <dbReference type="Pfam" id="PF06415"/>
    </source>
</evidence>
<dbReference type="CDD" id="cd16010">
    <property type="entry name" value="iPGM"/>
    <property type="match status" value="1"/>
</dbReference>
<evidence type="ECO:0000256" key="4">
    <source>
        <dbReference type="ARBA" id="ARBA00008819"/>
    </source>
</evidence>
<dbReference type="SUPFAM" id="SSF64158">
    <property type="entry name" value="2,3-Bisphosphoglycerate-independent phosphoglycerate mutase, substrate-binding domain"/>
    <property type="match status" value="1"/>
</dbReference>
<dbReference type="EC" id="5.4.2.12" evidence="9 10"/>
<reference evidence="16 17" key="1">
    <citation type="journal article" date="2016" name="Environ. Microbiol.">
        <title>Genomic resolution of a cold subsurface aquifer community provides metabolic insights for novel microbes adapted to high CO concentrations.</title>
        <authorList>
            <person name="Probst A.J."/>
            <person name="Castelle C.J."/>
            <person name="Singh A."/>
            <person name="Brown C.T."/>
            <person name="Anantharaman K."/>
            <person name="Sharon I."/>
            <person name="Hug L.A."/>
            <person name="Burstein D."/>
            <person name="Emerson J.B."/>
            <person name="Thomas B.C."/>
            <person name="Banfield J.F."/>
        </authorList>
    </citation>
    <scope>NUCLEOTIDE SEQUENCE [LARGE SCALE GENOMIC DNA]</scope>
    <source>
        <strain evidence="16">CG1_02_43_90</strain>
    </source>
</reference>
<dbReference type="GO" id="GO:0006007">
    <property type="term" value="P:glucose catabolic process"/>
    <property type="evidence" value="ECO:0007669"/>
    <property type="project" value="InterPro"/>
</dbReference>
<evidence type="ECO:0000256" key="3">
    <source>
        <dbReference type="ARBA" id="ARBA00004798"/>
    </source>
</evidence>
<feature type="binding site" evidence="9 12">
    <location>
        <begin position="153"/>
        <end position="154"/>
    </location>
    <ligand>
        <name>substrate</name>
    </ligand>
</feature>
<comment type="cofactor">
    <cofactor evidence="9">
        <name>Mn(2+)</name>
        <dbReference type="ChEBI" id="CHEBI:29035"/>
    </cofactor>
    <text evidence="9">Binds 2 manganese ions per subunit.</text>
</comment>
<feature type="binding site" evidence="9 12">
    <location>
        <position position="191"/>
    </location>
    <ligand>
        <name>substrate</name>
    </ligand>
</feature>
<dbReference type="InterPro" id="IPR017850">
    <property type="entry name" value="Alkaline_phosphatase_core_sf"/>
</dbReference>
<protein>
    <recommendedName>
        <fullName evidence="9 10">2,3-bisphosphoglycerate-independent phosphoglycerate mutase</fullName>
        <shortName evidence="9">BPG-independent PGAM</shortName>
        <shortName evidence="9">Phosphoglyceromutase</shortName>
        <shortName evidence="9">iPGM</shortName>
        <ecNumber evidence="9 10">5.4.2.12</ecNumber>
    </recommendedName>
</protein>
<evidence type="ECO:0000259" key="14">
    <source>
        <dbReference type="Pfam" id="PF01676"/>
    </source>
</evidence>
<dbReference type="GO" id="GO:0005829">
    <property type="term" value="C:cytosol"/>
    <property type="evidence" value="ECO:0007669"/>
    <property type="project" value="TreeGrafter"/>
</dbReference>
<comment type="similarity">
    <text evidence="4 9">Belongs to the BPG-independent phosphoglycerate mutase family.</text>
</comment>
<comment type="pathway">
    <text evidence="3 9">Carbohydrate degradation; glycolysis; pyruvate from D-glyceraldehyde 3-phosphate: step 3/5.</text>
</comment>
<evidence type="ECO:0000313" key="16">
    <source>
        <dbReference type="EMBL" id="OIO30555.1"/>
    </source>
</evidence>
<dbReference type="PIRSF" id="PIRSF001492">
    <property type="entry name" value="IPGAM"/>
    <property type="match status" value="1"/>
</dbReference>
<comment type="caution">
    <text evidence="16">The sequence shown here is derived from an EMBL/GenBank/DDBJ whole genome shotgun (WGS) entry which is preliminary data.</text>
</comment>
<evidence type="ECO:0000256" key="1">
    <source>
        <dbReference type="ARBA" id="ARBA00000370"/>
    </source>
</evidence>
<keyword evidence="8 9" id="KW-0413">Isomerase</keyword>
<evidence type="ECO:0000256" key="10">
    <source>
        <dbReference type="NCBIfam" id="TIGR01307"/>
    </source>
</evidence>
<dbReference type="InterPro" id="IPR036646">
    <property type="entry name" value="PGAM_B_sf"/>
</dbReference>
<feature type="binding site" evidence="9 12">
    <location>
        <position position="123"/>
    </location>
    <ligand>
        <name>substrate</name>
    </ligand>
</feature>
<feature type="binding site" evidence="9 12">
    <location>
        <position position="185"/>
    </location>
    <ligand>
        <name>substrate</name>
    </ligand>
</feature>
<evidence type="ECO:0000256" key="7">
    <source>
        <dbReference type="ARBA" id="ARBA00023211"/>
    </source>
</evidence>
<comment type="function">
    <text evidence="2 9">Catalyzes the interconversion of 2-phosphoglycerate and 3-phosphoglycerate.</text>
</comment>
<accession>A0A1J4V3J6</accession>
<dbReference type="InterPro" id="IPR006124">
    <property type="entry name" value="Metalloenzyme"/>
</dbReference>
<evidence type="ECO:0000256" key="6">
    <source>
        <dbReference type="ARBA" id="ARBA00023152"/>
    </source>
</evidence>
<evidence type="ECO:0000256" key="5">
    <source>
        <dbReference type="ARBA" id="ARBA00022723"/>
    </source>
</evidence>
<dbReference type="EMBL" id="MNVN01000015">
    <property type="protein sequence ID" value="OIO30555.1"/>
    <property type="molecule type" value="Genomic_DNA"/>
</dbReference>
<feature type="binding site" evidence="9 13">
    <location>
        <position position="453"/>
    </location>
    <ligand>
        <name>Mn(2+)</name>
        <dbReference type="ChEBI" id="CHEBI:29035"/>
        <label>1</label>
    </ligand>
</feature>
<dbReference type="GO" id="GO:0030145">
    <property type="term" value="F:manganese ion binding"/>
    <property type="evidence" value="ECO:0007669"/>
    <property type="project" value="UniProtKB-UniRule"/>
</dbReference>
<dbReference type="Proteomes" id="UP000181992">
    <property type="component" value="Unassembled WGS sequence"/>
</dbReference>
<dbReference type="FunFam" id="3.40.1450.10:FF:000002">
    <property type="entry name" value="2,3-bisphosphoglycerate-independent phosphoglycerate mutase"/>
    <property type="match status" value="1"/>
</dbReference>
<dbReference type="Pfam" id="PF01676">
    <property type="entry name" value="Metalloenzyme"/>
    <property type="match status" value="1"/>
</dbReference>
<dbReference type="GO" id="GO:0006096">
    <property type="term" value="P:glycolytic process"/>
    <property type="evidence" value="ECO:0007669"/>
    <property type="project" value="UniProtKB-UniRule"/>
</dbReference>
<dbReference type="Pfam" id="PF06415">
    <property type="entry name" value="iPGM_N"/>
    <property type="match status" value="1"/>
</dbReference>
<dbReference type="InterPro" id="IPR011258">
    <property type="entry name" value="BPG-indep_PGM_N"/>
</dbReference>
<name>A0A1J4V3J6_9BACT</name>
<dbReference type="Gene3D" id="3.40.1450.10">
    <property type="entry name" value="BPG-independent phosphoglycerate mutase, domain B"/>
    <property type="match status" value="1"/>
</dbReference>
<comment type="catalytic activity">
    <reaction evidence="1 9">
        <text>(2R)-2-phosphoglycerate = (2R)-3-phosphoglycerate</text>
        <dbReference type="Rhea" id="RHEA:15901"/>
        <dbReference type="ChEBI" id="CHEBI:58272"/>
        <dbReference type="ChEBI" id="CHEBI:58289"/>
        <dbReference type="EC" id="5.4.2.12"/>
    </reaction>
</comment>
<evidence type="ECO:0000256" key="11">
    <source>
        <dbReference type="PIRSR" id="PIRSR001492-1"/>
    </source>
</evidence>
<dbReference type="GO" id="GO:0004619">
    <property type="term" value="F:phosphoglycerate mutase activity"/>
    <property type="evidence" value="ECO:0007669"/>
    <property type="project" value="UniProtKB-UniRule"/>
</dbReference>
<dbReference type="PANTHER" id="PTHR31637:SF0">
    <property type="entry name" value="2,3-BISPHOSPHOGLYCERATE-INDEPENDENT PHOSPHOGLYCERATE MUTASE"/>
    <property type="match status" value="1"/>
</dbReference>
<feature type="binding site" evidence="9 12">
    <location>
        <begin position="261"/>
        <end position="264"/>
    </location>
    <ligand>
        <name>substrate</name>
    </ligand>
</feature>
<feature type="binding site" evidence="9 12">
    <location>
        <position position="327"/>
    </location>
    <ligand>
        <name>substrate</name>
    </ligand>
</feature>
<feature type="active site" description="Phosphoserine intermediate" evidence="9 11">
    <location>
        <position position="62"/>
    </location>
</feature>
<dbReference type="Gene3D" id="3.40.720.10">
    <property type="entry name" value="Alkaline Phosphatase, subunit A"/>
    <property type="match status" value="1"/>
</dbReference>
<dbReference type="PANTHER" id="PTHR31637">
    <property type="entry name" value="2,3-BISPHOSPHOGLYCERATE-INDEPENDENT PHOSPHOGLYCERATE MUTASE"/>
    <property type="match status" value="1"/>
</dbReference>
<dbReference type="InterPro" id="IPR005995">
    <property type="entry name" value="Pgm_bpd_ind"/>
</dbReference>
<evidence type="ECO:0000313" key="17">
    <source>
        <dbReference type="Proteomes" id="UP000181992"/>
    </source>
</evidence>
<organism evidence="16 17">
    <name type="scientific">Candidatus Nomurabacteria bacterium CG1_02_43_90</name>
    <dbReference type="NCBI Taxonomy" id="1805281"/>
    <lineage>
        <taxon>Bacteria</taxon>
        <taxon>Candidatus Nomuraibacteriota</taxon>
    </lineage>
</organism>
<dbReference type="AlphaFoldDB" id="A0A1J4V3J6"/>
<evidence type="ECO:0000256" key="8">
    <source>
        <dbReference type="ARBA" id="ARBA00023235"/>
    </source>
</evidence>
<evidence type="ECO:0000256" key="2">
    <source>
        <dbReference type="ARBA" id="ARBA00002315"/>
    </source>
</evidence>
<feature type="binding site" evidence="9 13">
    <location>
        <position position="435"/>
    </location>
    <ligand>
        <name>Mn(2+)</name>
        <dbReference type="ChEBI" id="CHEBI:29035"/>
        <label>2</label>
    </ligand>
</feature>
<feature type="binding site" evidence="9 13">
    <location>
        <position position="12"/>
    </location>
    <ligand>
        <name>Mn(2+)</name>
        <dbReference type="ChEBI" id="CHEBI:29035"/>
        <label>2</label>
    </ligand>
</feature>
<keyword evidence="7 9" id="KW-0464">Manganese</keyword>
<keyword evidence="6 9" id="KW-0324">Glycolysis</keyword>
<feature type="domain" description="Metalloenzyme" evidence="14">
    <location>
        <begin position="5"/>
        <end position="489"/>
    </location>
</feature>